<evidence type="ECO:0000256" key="1">
    <source>
        <dbReference type="SAM" id="MobiDB-lite"/>
    </source>
</evidence>
<dbReference type="EMBL" id="JASPKZ010001586">
    <property type="protein sequence ID" value="KAJ9597772.1"/>
    <property type="molecule type" value="Genomic_DNA"/>
</dbReference>
<feature type="compositionally biased region" description="Basic and acidic residues" evidence="1">
    <location>
        <begin position="74"/>
        <end position="100"/>
    </location>
</feature>
<keyword evidence="4" id="KW-1185">Reference proteome</keyword>
<dbReference type="AlphaFoldDB" id="A0AAD8AEY1"/>
<dbReference type="Proteomes" id="UP001233999">
    <property type="component" value="Unassembled WGS sequence"/>
</dbReference>
<dbReference type="InterPro" id="IPR027831">
    <property type="entry name" value="DUF4485"/>
</dbReference>
<feature type="compositionally biased region" description="Polar residues" evidence="1">
    <location>
        <begin position="249"/>
        <end position="273"/>
    </location>
</feature>
<reference evidence="3" key="1">
    <citation type="journal article" date="2023" name="IScience">
        <title>Live-bearing cockroach genome reveals convergent evolutionary mechanisms linked to viviparity in insects and beyond.</title>
        <authorList>
            <person name="Fouks B."/>
            <person name="Harrison M.C."/>
            <person name="Mikhailova A.A."/>
            <person name="Marchal E."/>
            <person name="English S."/>
            <person name="Carruthers M."/>
            <person name="Jennings E.C."/>
            <person name="Chiamaka E.L."/>
            <person name="Frigard R.A."/>
            <person name="Pippel M."/>
            <person name="Attardo G.M."/>
            <person name="Benoit J.B."/>
            <person name="Bornberg-Bauer E."/>
            <person name="Tobe S.S."/>
        </authorList>
    </citation>
    <scope>NUCLEOTIDE SEQUENCE</scope>
    <source>
        <strain evidence="3">Stay&amp;Tobe</strain>
    </source>
</reference>
<feature type="domain" description="DUF4485" evidence="2">
    <location>
        <begin position="103"/>
        <end position="180"/>
    </location>
</feature>
<accession>A0AAD8AEY1</accession>
<feature type="compositionally biased region" description="Basic and acidic residues" evidence="1">
    <location>
        <begin position="21"/>
        <end position="41"/>
    </location>
</feature>
<comment type="caution">
    <text evidence="3">The sequence shown here is derived from an EMBL/GenBank/DDBJ whole genome shotgun (WGS) entry which is preliminary data.</text>
</comment>
<organism evidence="3 4">
    <name type="scientific">Diploptera punctata</name>
    <name type="common">Pacific beetle cockroach</name>
    <dbReference type="NCBI Taxonomy" id="6984"/>
    <lineage>
        <taxon>Eukaryota</taxon>
        <taxon>Metazoa</taxon>
        <taxon>Ecdysozoa</taxon>
        <taxon>Arthropoda</taxon>
        <taxon>Hexapoda</taxon>
        <taxon>Insecta</taxon>
        <taxon>Pterygota</taxon>
        <taxon>Neoptera</taxon>
        <taxon>Polyneoptera</taxon>
        <taxon>Dictyoptera</taxon>
        <taxon>Blattodea</taxon>
        <taxon>Blaberoidea</taxon>
        <taxon>Blaberidae</taxon>
        <taxon>Diplopterinae</taxon>
        <taxon>Diploptera</taxon>
    </lineage>
</organism>
<sequence>MAEADLDAEIKTDENPEETTPAERRTSATEERQSIGEERPASKKSSQASRISQRRSSAGSAGRASGALPPSKHASRESKLESSSQAEKETGTSKEPVNNEEKDEEFCFFLKPVKSLVFYIRDVQDRAAVCSWILKLQQANSQPELRVEYVKLLLFSLQRRCLPSMFSEKPDSSADLPPFPDGLELKGMMKKIIAEDRAKEQAAGDKDYITEVSSDMKEYVALQTIPGYGVHCYMAVSDEPMNKWDRTTTKSSKTQGISDNKTKILPQSVSGQETKNKNKSDNNPSNYDKSMRRKSGDPAEIEESMNDEMKMESEIEDDYLVVDESEARPCAAPTIARLRNTMRP</sequence>
<reference evidence="3" key="2">
    <citation type="submission" date="2023-05" db="EMBL/GenBank/DDBJ databases">
        <authorList>
            <person name="Fouks B."/>
        </authorList>
    </citation>
    <scope>NUCLEOTIDE SEQUENCE</scope>
    <source>
        <strain evidence="3">Stay&amp;Tobe</strain>
        <tissue evidence="3">Testes</tissue>
    </source>
</reference>
<gene>
    <name evidence="3" type="ORF">L9F63_011380</name>
</gene>
<feature type="region of interest" description="Disordered" evidence="1">
    <location>
        <begin position="1"/>
        <end position="101"/>
    </location>
</feature>
<evidence type="ECO:0000313" key="3">
    <source>
        <dbReference type="EMBL" id="KAJ9597772.1"/>
    </source>
</evidence>
<proteinExistence type="predicted"/>
<evidence type="ECO:0000313" key="4">
    <source>
        <dbReference type="Proteomes" id="UP001233999"/>
    </source>
</evidence>
<dbReference type="Pfam" id="PF14846">
    <property type="entry name" value="DUF4485"/>
    <property type="match status" value="1"/>
</dbReference>
<feature type="region of interest" description="Disordered" evidence="1">
    <location>
        <begin position="243"/>
        <end position="318"/>
    </location>
</feature>
<name>A0AAD8AEY1_DIPPU</name>
<protein>
    <recommendedName>
        <fullName evidence="2">DUF4485 domain-containing protein</fullName>
    </recommendedName>
</protein>
<feature type="non-terminal residue" evidence="3">
    <location>
        <position position="1"/>
    </location>
</feature>
<feature type="compositionally biased region" description="Low complexity" evidence="1">
    <location>
        <begin position="43"/>
        <end position="67"/>
    </location>
</feature>
<evidence type="ECO:0000259" key="2">
    <source>
        <dbReference type="Pfam" id="PF14846"/>
    </source>
</evidence>